<accession>A0ABP0LCN7</accession>
<comment type="caution">
    <text evidence="1">The sequence shown here is derived from an EMBL/GenBank/DDBJ whole genome shotgun (WGS) entry which is preliminary data.</text>
</comment>
<dbReference type="Proteomes" id="UP001642484">
    <property type="component" value="Unassembled WGS sequence"/>
</dbReference>
<dbReference type="EMBL" id="CAXAMN010012002">
    <property type="protein sequence ID" value="CAK9036913.1"/>
    <property type="molecule type" value="Genomic_DNA"/>
</dbReference>
<proteinExistence type="predicted"/>
<evidence type="ECO:0000313" key="2">
    <source>
        <dbReference type="Proteomes" id="UP001642484"/>
    </source>
</evidence>
<organism evidence="1 2">
    <name type="scientific">Durusdinium trenchii</name>
    <dbReference type="NCBI Taxonomy" id="1381693"/>
    <lineage>
        <taxon>Eukaryota</taxon>
        <taxon>Sar</taxon>
        <taxon>Alveolata</taxon>
        <taxon>Dinophyceae</taxon>
        <taxon>Suessiales</taxon>
        <taxon>Symbiodiniaceae</taxon>
        <taxon>Durusdinium</taxon>
    </lineage>
</organism>
<sequence>MASPFLMDLSLPGMPGRYQLYISETALRFADQEEQNMKIIPRNCVSTITIRDTDRTFSTTDMPKALACTGVGGVVSGLLARRSMYGIIHRRHLSSFMVPGEAEHKVKVALTFLAWSVAALECALRFVFDCFNEAFSVLFSAACCFR</sequence>
<keyword evidence="2" id="KW-1185">Reference proteome</keyword>
<protein>
    <submittedName>
        <fullName evidence="1">Uncharacterized protein</fullName>
    </submittedName>
</protein>
<evidence type="ECO:0000313" key="1">
    <source>
        <dbReference type="EMBL" id="CAK9036913.1"/>
    </source>
</evidence>
<reference evidence="1 2" key="1">
    <citation type="submission" date="2024-02" db="EMBL/GenBank/DDBJ databases">
        <authorList>
            <person name="Chen Y."/>
            <person name="Shah S."/>
            <person name="Dougan E. K."/>
            <person name="Thang M."/>
            <person name="Chan C."/>
        </authorList>
    </citation>
    <scope>NUCLEOTIDE SEQUENCE [LARGE SCALE GENOMIC DNA]</scope>
</reference>
<gene>
    <name evidence="1" type="ORF">CCMP2556_LOCUS20467</name>
</gene>
<name>A0ABP0LCN7_9DINO</name>